<name>A0A1T3F165_ELIME</name>
<organism evidence="1 2">
    <name type="scientific">Elizabethkingia meningoseptica</name>
    <name type="common">Chryseobacterium meningosepticum</name>
    <dbReference type="NCBI Taxonomy" id="238"/>
    <lineage>
        <taxon>Bacteria</taxon>
        <taxon>Pseudomonadati</taxon>
        <taxon>Bacteroidota</taxon>
        <taxon>Flavobacteriia</taxon>
        <taxon>Flavobacteriales</taxon>
        <taxon>Weeksellaceae</taxon>
        <taxon>Elizabethkingia</taxon>
    </lineage>
</organism>
<evidence type="ECO:0000313" key="2">
    <source>
        <dbReference type="Proteomes" id="UP000188947"/>
    </source>
</evidence>
<reference evidence="1 2" key="1">
    <citation type="submission" date="2016-11" db="EMBL/GenBank/DDBJ databases">
        <title>Genome sequence and comparative genomic analysis of clinical strain Elizabethkingia meningoseptica 61421 PRCM.</title>
        <authorList>
            <person name="Wang M."/>
            <person name="Hu S."/>
            <person name="Cao L."/>
            <person name="Jiang T."/>
            <person name="Zhou Y."/>
            <person name="Ming D."/>
        </authorList>
    </citation>
    <scope>NUCLEOTIDE SEQUENCE [LARGE SCALE GENOMIC DNA]</scope>
    <source>
        <strain evidence="1 2">61421 PRCM</strain>
    </source>
</reference>
<dbReference type="Gene3D" id="2.180.10.10">
    <property type="entry name" value="RHS repeat-associated core"/>
    <property type="match status" value="1"/>
</dbReference>
<accession>A0A1T3F165</accession>
<dbReference type="PANTHER" id="PTHR32305">
    <property type="match status" value="1"/>
</dbReference>
<comment type="caution">
    <text evidence="1">The sequence shown here is derived from an EMBL/GenBank/DDBJ whole genome shotgun (WGS) entry which is preliminary data.</text>
</comment>
<evidence type="ECO:0008006" key="3">
    <source>
        <dbReference type="Google" id="ProtNLM"/>
    </source>
</evidence>
<dbReference type="STRING" id="238.BBD35_04915"/>
<dbReference type="InterPro" id="IPR050708">
    <property type="entry name" value="T6SS_VgrG/RHS"/>
</dbReference>
<dbReference type="AlphaFoldDB" id="A0A1T3F165"/>
<dbReference type="EMBL" id="MPOG01000019">
    <property type="protein sequence ID" value="OOH93299.1"/>
    <property type="molecule type" value="Genomic_DNA"/>
</dbReference>
<evidence type="ECO:0000313" key="1">
    <source>
        <dbReference type="EMBL" id="OOH93299.1"/>
    </source>
</evidence>
<dbReference type="PANTHER" id="PTHR32305:SF15">
    <property type="entry name" value="PROTEIN RHSA-RELATED"/>
    <property type="match status" value="1"/>
</dbReference>
<keyword evidence="2" id="KW-1185">Reference proteome</keyword>
<dbReference type="Proteomes" id="UP000188947">
    <property type="component" value="Unassembled WGS sequence"/>
</dbReference>
<dbReference type="InterPro" id="IPR022385">
    <property type="entry name" value="Rhs_assc_core"/>
</dbReference>
<dbReference type="NCBIfam" id="TIGR03696">
    <property type="entry name" value="Rhs_assc_core"/>
    <property type="match status" value="1"/>
</dbReference>
<proteinExistence type="predicted"/>
<protein>
    <recommendedName>
        <fullName evidence="3">RHS repeat-associated core domain-containing protein</fullName>
    </recommendedName>
</protein>
<sequence>MANSAYRYKYNGKELQETGMYDYGARMYMPDLGRWGVIDPLAEKYPHMYPYNYVANNPVMFVDPDGRDFGIRIDHKNKTIVIEANYYYQNKESYDKNKGALAQWNGLGATYITADGVDYAVTFDVKGIVVEEGQSVQELAANDPIGNSVQELSDNGYSSWVLGKTGSESKTQEHLDNQGGGATVRGKNIANKNSVANDKTRTHEMGHTFGQGENAGGVMDYAESFNKMSNANYANTKSILKGVYNQVKSDKSSLNNDGSTKSGTVGKSNFKIIVTGGYTGDKGFLKPKKLNEK</sequence>
<gene>
    <name evidence="1" type="ORF">BMF97_17720</name>
</gene>